<evidence type="ECO:0000313" key="1">
    <source>
        <dbReference type="EMBL" id="CAK9171510.1"/>
    </source>
</evidence>
<reference evidence="1 2" key="1">
    <citation type="submission" date="2024-02" db="EMBL/GenBank/DDBJ databases">
        <authorList>
            <person name="Vignale AGUSTIN F."/>
            <person name="Sosa J E."/>
            <person name="Modenutti C."/>
        </authorList>
    </citation>
    <scope>NUCLEOTIDE SEQUENCE [LARGE SCALE GENOMIC DNA]</scope>
</reference>
<dbReference type="Proteomes" id="UP001642360">
    <property type="component" value="Unassembled WGS sequence"/>
</dbReference>
<gene>
    <name evidence="1" type="ORF">ILEXP_LOCUS41080</name>
</gene>
<organism evidence="1 2">
    <name type="scientific">Ilex paraguariensis</name>
    <name type="common">yerba mate</name>
    <dbReference type="NCBI Taxonomy" id="185542"/>
    <lineage>
        <taxon>Eukaryota</taxon>
        <taxon>Viridiplantae</taxon>
        <taxon>Streptophyta</taxon>
        <taxon>Embryophyta</taxon>
        <taxon>Tracheophyta</taxon>
        <taxon>Spermatophyta</taxon>
        <taxon>Magnoliopsida</taxon>
        <taxon>eudicotyledons</taxon>
        <taxon>Gunneridae</taxon>
        <taxon>Pentapetalae</taxon>
        <taxon>asterids</taxon>
        <taxon>campanulids</taxon>
        <taxon>Aquifoliales</taxon>
        <taxon>Aquifoliaceae</taxon>
        <taxon>Ilex</taxon>
    </lineage>
</organism>
<name>A0ABC8TPW6_9AQUA</name>
<protein>
    <submittedName>
        <fullName evidence="1">Uncharacterized protein</fullName>
    </submittedName>
</protein>
<keyword evidence="2" id="KW-1185">Reference proteome</keyword>
<accession>A0ABC8TPW6</accession>
<dbReference type="AlphaFoldDB" id="A0ABC8TPW6"/>
<proteinExistence type="predicted"/>
<dbReference type="EMBL" id="CAUOFW020005758">
    <property type="protein sequence ID" value="CAK9171510.1"/>
    <property type="molecule type" value="Genomic_DNA"/>
</dbReference>
<evidence type="ECO:0000313" key="2">
    <source>
        <dbReference type="Proteomes" id="UP001642360"/>
    </source>
</evidence>
<comment type="caution">
    <text evidence="1">The sequence shown here is derived from an EMBL/GenBank/DDBJ whole genome shotgun (WGS) entry which is preliminary data.</text>
</comment>
<sequence length="129" mass="14776">MYSLYQIQTKSGVHKNQKLTAAKAPPAKIVQLECTKSNLEVVIVCSLKNWKLDSAATKIVSGYTPHIPKDRTGTRMIRIYIYTLPLLARRKVLFKLVWQSHHESERCATESSNHYNNSNLAPQQYMLET</sequence>